<dbReference type="Pfam" id="PF03883">
    <property type="entry name" value="H2O2_YaaD"/>
    <property type="match status" value="1"/>
</dbReference>
<sequence length="262" mass="28054">MLVLLPPSESKAAPAKRGKPVEVAQLSFPELTDLRKQALEALIEVSAQPDALTRLGVGASLADEVARNLTLHTAPARPAHQVYTGVLYDALGWDSLSPAARRRGNNRVLVISALWGALRPGDRVPSYRLSMDGELPSLGPLARHWRSELPGVLAAAAGKRGVIVDCRSGPYAAAAPVTSFPSDVAARTVAVRVLRETNGKRSVVSHLAKHTRGEVTRYLLEQDTDPLTPAALRDLVGSRWPAELSEPARAGSSWTLDVVLHD</sequence>
<protein>
    <submittedName>
        <fullName evidence="1">Peroxide stress protein YaaA</fullName>
    </submittedName>
</protein>
<dbReference type="Proteomes" id="UP001138997">
    <property type="component" value="Unassembled WGS sequence"/>
</dbReference>
<dbReference type="GO" id="GO:0005829">
    <property type="term" value="C:cytosol"/>
    <property type="evidence" value="ECO:0007669"/>
    <property type="project" value="TreeGrafter"/>
</dbReference>
<proteinExistence type="predicted"/>
<evidence type="ECO:0000313" key="2">
    <source>
        <dbReference type="Proteomes" id="UP001138997"/>
    </source>
</evidence>
<dbReference type="InterPro" id="IPR005583">
    <property type="entry name" value="YaaA"/>
</dbReference>
<accession>A0A9X1ND76</accession>
<dbReference type="PANTHER" id="PTHR30283:SF4">
    <property type="entry name" value="PEROXIDE STRESS RESISTANCE PROTEIN YAAA"/>
    <property type="match status" value="1"/>
</dbReference>
<evidence type="ECO:0000313" key="1">
    <source>
        <dbReference type="EMBL" id="MCD5311614.1"/>
    </source>
</evidence>
<reference evidence="1" key="1">
    <citation type="submission" date="2021-11" db="EMBL/GenBank/DDBJ databases">
        <title>Streptomyces corallinus and Kineosporia corallina sp. nov., two new coral-derived marine actinobacteria.</title>
        <authorList>
            <person name="Buangrab K."/>
            <person name="Sutthacheep M."/>
            <person name="Yeemin T."/>
            <person name="Harunari E."/>
            <person name="Igarashi Y."/>
            <person name="Sripreechasak P."/>
            <person name="Kanchanasin P."/>
            <person name="Tanasupawat S."/>
            <person name="Phongsopitanun W."/>
        </authorList>
    </citation>
    <scope>NUCLEOTIDE SEQUENCE</scope>
    <source>
        <strain evidence="1">JCM 31032</strain>
    </source>
</reference>
<dbReference type="GO" id="GO:0033194">
    <property type="term" value="P:response to hydroperoxide"/>
    <property type="evidence" value="ECO:0007669"/>
    <property type="project" value="TreeGrafter"/>
</dbReference>
<gene>
    <name evidence="1" type="ORF">LR394_11935</name>
</gene>
<dbReference type="RefSeq" id="WP_231440985.1">
    <property type="nucleotide sequence ID" value="NZ_JAJOMB010000005.1"/>
</dbReference>
<organism evidence="1 2">
    <name type="scientific">Kineosporia babensis</name>
    <dbReference type="NCBI Taxonomy" id="499548"/>
    <lineage>
        <taxon>Bacteria</taxon>
        <taxon>Bacillati</taxon>
        <taxon>Actinomycetota</taxon>
        <taxon>Actinomycetes</taxon>
        <taxon>Kineosporiales</taxon>
        <taxon>Kineosporiaceae</taxon>
        <taxon>Kineosporia</taxon>
    </lineage>
</organism>
<name>A0A9X1ND76_9ACTN</name>
<comment type="caution">
    <text evidence="1">The sequence shown here is derived from an EMBL/GenBank/DDBJ whole genome shotgun (WGS) entry which is preliminary data.</text>
</comment>
<dbReference type="AlphaFoldDB" id="A0A9X1ND76"/>
<dbReference type="EMBL" id="JAJOMB010000005">
    <property type="protein sequence ID" value="MCD5311614.1"/>
    <property type="molecule type" value="Genomic_DNA"/>
</dbReference>
<dbReference type="PANTHER" id="PTHR30283">
    <property type="entry name" value="PEROXIDE STRESS RESPONSE PROTEIN YAAA"/>
    <property type="match status" value="1"/>
</dbReference>
<keyword evidence="2" id="KW-1185">Reference proteome</keyword>